<comment type="caution">
    <text evidence="3">The sequence shown here is derived from an EMBL/GenBank/DDBJ whole genome shotgun (WGS) entry which is preliminary data.</text>
</comment>
<feature type="region of interest" description="Disordered" evidence="2">
    <location>
        <begin position="512"/>
        <end position="535"/>
    </location>
</feature>
<feature type="coiled-coil region" evidence="1">
    <location>
        <begin position="796"/>
        <end position="823"/>
    </location>
</feature>
<feature type="region of interest" description="Disordered" evidence="2">
    <location>
        <begin position="852"/>
        <end position="890"/>
    </location>
</feature>
<dbReference type="AlphaFoldDB" id="A0AAD5V283"/>
<feature type="compositionally biased region" description="Low complexity" evidence="2">
    <location>
        <begin position="705"/>
        <end position="737"/>
    </location>
</feature>
<evidence type="ECO:0000313" key="4">
    <source>
        <dbReference type="Proteomes" id="UP001212997"/>
    </source>
</evidence>
<evidence type="ECO:0000313" key="3">
    <source>
        <dbReference type="EMBL" id="KAJ3484258.1"/>
    </source>
</evidence>
<dbReference type="Proteomes" id="UP001212997">
    <property type="component" value="Unassembled WGS sequence"/>
</dbReference>
<organism evidence="3 4">
    <name type="scientific">Meripilus lineatus</name>
    <dbReference type="NCBI Taxonomy" id="2056292"/>
    <lineage>
        <taxon>Eukaryota</taxon>
        <taxon>Fungi</taxon>
        <taxon>Dikarya</taxon>
        <taxon>Basidiomycota</taxon>
        <taxon>Agaricomycotina</taxon>
        <taxon>Agaricomycetes</taxon>
        <taxon>Polyporales</taxon>
        <taxon>Meripilaceae</taxon>
        <taxon>Meripilus</taxon>
    </lineage>
</organism>
<reference evidence="3" key="1">
    <citation type="submission" date="2022-07" db="EMBL/GenBank/DDBJ databases">
        <title>Genome Sequence of Physisporinus lineatus.</title>
        <authorList>
            <person name="Buettner E."/>
        </authorList>
    </citation>
    <scope>NUCLEOTIDE SEQUENCE</scope>
    <source>
        <strain evidence="3">VT162</strain>
    </source>
</reference>
<feature type="region of interest" description="Disordered" evidence="2">
    <location>
        <begin position="703"/>
        <end position="764"/>
    </location>
</feature>
<evidence type="ECO:0000256" key="1">
    <source>
        <dbReference type="SAM" id="Coils"/>
    </source>
</evidence>
<dbReference type="EMBL" id="JANAWD010000196">
    <property type="protein sequence ID" value="KAJ3484258.1"/>
    <property type="molecule type" value="Genomic_DNA"/>
</dbReference>
<proteinExistence type="predicted"/>
<feature type="compositionally biased region" description="Acidic residues" evidence="2">
    <location>
        <begin position="861"/>
        <end position="873"/>
    </location>
</feature>
<protein>
    <submittedName>
        <fullName evidence="3">Uncharacterized protein</fullName>
    </submittedName>
</protein>
<accession>A0AAD5V283</accession>
<feature type="compositionally biased region" description="Acidic residues" evidence="2">
    <location>
        <begin position="525"/>
        <end position="535"/>
    </location>
</feature>
<evidence type="ECO:0000256" key="2">
    <source>
        <dbReference type="SAM" id="MobiDB-lite"/>
    </source>
</evidence>
<sequence length="890" mass="100395">MLIAYPNSFSDEILQLILNELDDPTNFSIASKSIHAFTQDPYVRASYFISRYGKIQAFYWAFGRGKLINKSTVDILLSSGAQLSRYLVQCIIQHYFRSLVHFIKTPWVRTLNYEVVAHILSIAAALYGQVPVSKGDDDGAVFVDMLKESRLPADQRTIKYETAKTIVEKYKVSIFISLQHTQWSLTTSICFLSLNFEVHSVLSSGPHDGTIPSCLGDRAPSIAVCQSKWFSDGQQAFLSEGRSEEIINNVRELSRLDSQMFLSRTVAAEICMEAKVNESAYEALKTLNKEGDLKFDMGIVVQDLIKLFANTRSIGNPNTAAVLRHLFSDFPSEDSTVRVVLLLQIFLSETPMQHPGATPGLPGGVTLTEYVRSCRETIVTMNLHPVKRTDLLEVLVNKFAPERFHGILEYGKVVMGMAKGEIEGLLQEVAIRCLEIGCKGKMLKKLLETYPWMDDVIRKRVMKAMRLNVEDLPSWEDDEAACAAFTVPLCRNFTSDIDFGFGPILTHPLSQPLAHQNNHGHHEDGEDDDSEDEDLGYIGQDTLTTMIRKDEISPTRSRRRFYDFFTPYSDASGKLTYPQDHLVVGKYIRTKFGLRGGVTAVFMMHGIVNLNAQHMAVGTTYPPLPVTEHVPITFKHFKLLARLGRSPLAFMYDVIENGAEFYFGEEDYLPPEELSGAPLKRRPTKRKHTRIRVKIVSEYTVKTESSPGPSLGLTPPPRSSSGSVSAPIASSSSSGSRETSYEVKRRPRRSAASTSKSYVVPDSDDEEIADDEDEMMQHVHAQAKKRRVESNLQKWIKHLSVLLKEEQKKYNEKRKRAHASAQQGSKLRVPRSEFLRSLAAALPRLRKLDLDKRQQLYGPDVAEEDYSSGEDDEYHERTTRTKRRKIEADA</sequence>
<keyword evidence="4" id="KW-1185">Reference proteome</keyword>
<feature type="compositionally biased region" description="Basic residues" evidence="2">
    <location>
        <begin position="880"/>
        <end position="890"/>
    </location>
</feature>
<gene>
    <name evidence="3" type="ORF">NLI96_g5767</name>
</gene>
<name>A0AAD5V283_9APHY</name>
<keyword evidence="1" id="KW-0175">Coiled coil</keyword>